<gene>
    <name evidence="2" type="ORF">ODALV1_LOCUS6809</name>
</gene>
<feature type="transmembrane region" description="Helical" evidence="1">
    <location>
        <begin position="191"/>
        <end position="210"/>
    </location>
</feature>
<evidence type="ECO:0000313" key="2">
    <source>
        <dbReference type="EMBL" id="CAL8087654.1"/>
    </source>
</evidence>
<comment type="caution">
    <text evidence="2">The sequence shown here is derived from an EMBL/GenBank/DDBJ whole genome shotgun (WGS) entry which is preliminary data.</text>
</comment>
<feature type="transmembrane region" description="Helical" evidence="1">
    <location>
        <begin position="94"/>
        <end position="114"/>
    </location>
</feature>
<feature type="transmembrane region" description="Helical" evidence="1">
    <location>
        <begin position="305"/>
        <end position="325"/>
    </location>
</feature>
<evidence type="ECO:0000313" key="3">
    <source>
        <dbReference type="Proteomes" id="UP001642540"/>
    </source>
</evidence>
<dbReference type="Proteomes" id="UP001642540">
    <property type="component" value="Unassembled WGS sequence"/>
</dbReference>
<accession>A0ABP1Q3L8</accession>
<evidence type="ECO:0000256" key="1">
    <source>
        <dbReference type="SAM" id="Phobius"/>
    </source>
</evidence>
<evidence type="ECO:0008006" key="4">
    <source>
        <dbReference type="Google" id="ProtNLM"/>
    </source>
</evidence>
<keyword evidence="1" id="KW-0812">Transmembrane</keyword>
<name>A0ABP1Q3L8_9HEXA</name>
<organism evidence="2 3">
    <name type="scientific">Orchesella dallaii</name>
    <dbReference type="NCBI Taxonomy" id="48710"/>
    <lineage>
        <taxon>Eukaryota</taxon>
        <taxon>Metazoa</taxon>
        <taxon>Ecdysozoa</taxon>
        <taxon>Arthropoda</taxon>
        <taxon>Hexapoda</taxon>
        <taxon>Collembola</taxon>
        <taxon>Entomobryomorpha</taxon>
        <taxon>Entomobryoidea</taxon>
        <taxon>Orchesellidae</taxon>
        <taxon>Orchesellinae</taxon>
        <taxon>Orchesella</taxon>
    </lineage>
</organism>
<dbReference type="EMBL" id="CAXLJM020000021">
    <property type="protein sequence ID" value="CAL8087654.1"/>
    <property type="molecule type" value="Genomic_DNA"/>
</dbReference>
<keyword evidence="1" id="KW-1133">Transmembrane helix</keyword>
<keyword evidence="3" id="KW-1185">Reference proteome</keyword>
<sequence length="390" mass="44176">MSSSTVSPTSFRKILLLDKITVRILDKLSALQRVAWVHMPIQWDGKNKRLYTRPPSETFLWNTLQYFNFIGTIYYLSFILLTMKYGIKVETWKILFFTFLVIAVYCVDVVYFAVAREYREMALCTKAAFKLPKGFSSLISTTRKESLMIELISTGILVFFFSLVVGLAITGMFNNLDPIIILLEEFLEDPLPLRLLSAVILFIFGCNFIFCIDNYLFLAVFWLTRIILAELAVKCPQNIKSLIRRGAFGRAIRTHTLIQFLFILINEIGSVAHPGMYAVGFFGLIVTGTATIMGRSFLSVSLFPGMFCILLSWVLTVSSHVVAIYDQSILFKASWLTEVEGKLARMQLRACKEAKLILHGMGFLDRSFVTTFIDGVINNMVNLVVLVGGN</sequence>
<feature type="transmembrane region" description="Helical" evidence="1">
    <location>
        <begin position="147"/>
        <end position="170"/>
    </location>
</feature>
<protein>
    <recommendedName>
        <fullName evidence="4">Odorant receptor</fullName>
    </recommendedName>
</protein>
<proteinExistence type="predicted"/>
<keyword evidence="1" id="KW-0472">Membrane</keyword>
<feature type="transmembrane region" description="Helical" evidence="1">
    <location>
        <begin position="64"/>
        <end position="82"/>
    </location>
</feature>
<feature type="transmembrane region" description="Helical" evidence="1">
    <location>
        <begin position="254"/>
        <end position="272"/>
    </location>
</feature>
<reference evidence="2 3" key="1">
    <citation type="submission" date="2024-08" db="EMBL/GenBank/DDBJ databases">
        <authorList>
            <person name="Cucini C."/>
            <person name="Frati F."/>
        </authorList>
    </citation>
    <scope>NUCLEOTIDE SEQUENCE [LARGE SCALE GENOMIC DNA]</scope>
</reference>